<evidence type="ECO:0000259" key="13">
    <source>
        <dbReference type="Pfam" id="PF00224"/>
    </source>
</evidence>
<evidence type="ECO:0000256" key="4">
    <source>
        <dbReference type="ARBA" id="ARBA00022679"/>
    </source>
</evidence>
<dbReference type="InterPro" id="IPR040442">
    <property type="entry name" value="Pyrv_kinase-like_dom_sf"/>
</dbReference>
<accession>F2X753</accession>
<dbReference type="GO" id="GO:0004743">
    <property type="term" value="F:pyruvate kinase activity"/>
    <property type="evidence" value="ECO:0007669"/>
    <property type="project" value="UniProtKB-EC"/>
</dbReference>
<dbReference type="InterPro" id="IPR011037">
    <property type="entry name" value="Pyrv_Knase-like_insert_dom_sf"/>
</dbReference>
<evidence type="ECO:0000256" key="3">
    <source>
        <dbReference type="ARBA" id="ARBA00012142"/>
    </source>
</evidence>
<evidence type="ECO:0000256" key="7">
    <source>
        <dbReference type="ARBA" id="ARBA00022777"/>
    </source>
</evidence>
<evidence type="ECO:0000256" key="11">
    <source>
        <dbReference type="ARBA" id="ARBA00023317"/>
    </source>
</evidence>
<dbReference type="GO" id="GO:0005524">
    <property type="term" value="F:ATP binding"/>
    <property type="evidence" value="ECO:0007669"/>
    <property type="project" value="UniProtKB-KW"/>
</dbReference>
<evidence type="ECO:0000313" key="15">
    <source>
        <dbReference type="EMBL" id="ADZ76288.1"/>
    </source>
</evidence>
<evidence type="ECO:0000256" key="5">
    <source>
        <dbReference type="ARBA" id="ARBA00022723"/>
    </source>
</evidence>
<dbReference type="InterPro" id="IPR015806">
    <property type="entry name" value="Pyrv_Knase_insert_dom_sf"/>
</dbReference>
<reference evidence="14" key="1">
    <citation type="journal article" date="2011" name="J. Clin. Microbiol.">
        <title>Discrimination of Major Capsular Types of Campylobacter jejuni by Multiplex PCR.</title>
        <authorList>
            <person name="Poly F."/>
            <person name="Serichatalergs O."/>
            <person name="Schulman M."/>
            <person name="Ju J."/>
            <person name="Cates C.N."/>
            <person name="Kanipes M."/>
            <person name="Mason C."/>
            <person name="Guerry P."/>
        </authorList>
    </citation>
    <scope>NUCLEOTIDE SEQUENCE</scope>
    <source>
        <strain evidence="14">ATCC 43436</strain>
        <strain evidence="15">ATCC 43444</strain>
    </source>
</reference>
<dbReference type="AlphaFoldDB" id="F2X753"/>
<keyword evidence="7 12" id="KW-0418">Kinase</keyword>
<protein>
    <recommendedName>
        <fullName evidence="3 12">Pyruvate kinase</fullName>
        <ecNumber evidence="3 12">2.7.1.40</ecNumber>
    </recommendedName>
</protein>
<dbReference type="SUPFAM" id="SSF51621">
    <property type="entry name" value="Phosphoenolpyruvate/pyruvate domain"/>
    <property type="match status" value="1"/>
</dbReference>
<dbReference type="EC" id="2.7.1.40" evidence="3 12"/>
<dbReference type="InterPro" id="IPR015793">
    <property type="entry name" value="Pyrv_Knase_brl"/>
</dbReference>
<keyword evidence="9 12" id="KW-0460">Magnesium</keyword>
<dbReference type="SUPFAM" id="SSF50800">
    <property type="entry name" value="PK beta-barrel domain-like"/>
    <property type="match status" value="1"/>
</dbReference>
<dbReference type="Pfam" id="PF00224">
    <property type="entry name" value="PK"/>
    <property type="match status" value="1"/>
</dbReference>
<dbReference type="Gene3D" id="2.40.33.10">
    <property type="entry name" value="PK beta-barrel domain-like"/>
    <property type="match status" value="1"/>
</dbReference>
<dbReference type="InterPro" id="IPR001697">
    <property type="entry name" value="Pyr_Knase"/>
</dbReference>
<keyword evidence="11 14" id="KW-0670">Pyruvate</keyword>
<evidence type="ECO:0000256" key="2">
    <source>
        <dbReference type="ARBA" id="ARBA00008663"/>
    </source>
</evidence>
<proteinExistence type="inferred from homology"/>
<evidence type="ECO:0000256" key="8">
    <source>
        <dbReference type="ARBA" id="ARBA00022840"/>
    </source>
</evidence>
<feature type="domain" description="Pyruvate kinase barrel" evidence="13">
    <location>
        <begin position="9"/>
        <end position="308"/>
    </location>
</feature>
<sequence>MIKGLIMKKLILTTGPSLGGKINLNQIHQDKFIYRINGAHGDIESIKNTIINLRKQKADIDILIDLPGNKIRTSGISEAIQVEKDKDFSLKIDQFNYKEFYKLVKPGMEVYANDSVFLFIVKEVNDKEIIFTSKSTGLLLNNKGMHVRNLHDNIPFLFEKDKELIKLCNEFDIAYVGASFVRKASDIQELKQVLHSNTKIISKIETLEAVNNLYSILQEVEYILIDRGDLSTEIGIEKIPRFQNYIVEMAHHNAIKVFLATQILKNMEEKPIPTIAEIDDLYNIAKSGVFGVQLSEETAVGHYVEECVKILNLIQDEINNEKIIL</sequence>
<evidence type="ECO:0000256" key="12">
    <source>
        <dbReference type="RuleBase" id="RU000504"/>
    </source>
</evidence>
<comment type="pathway">
    <text evidence="1 12">Carbohydrate degradation; glycolysis; pyruvate from D-glyceraldehyde 3-phosphate: step 5/5.</text>
</comment>
<evidence type="ECO:0000313" key="14">
    <source>
        <dbReference type="EMBL" id="ADZ76223.1"/>
    </source>
</evidence>
<name>F2X753_CAMJU</name>
<evidence type="ECO:0000256" key="1">
    <source>
        <dbReference type="ARBA" id="ARBA00004997"/>
    </source>
</evidence>
<dbReference type="InterPro" id="IPR015813">
    <property type="entry name" value="Pyrv/PenolPyrv_kinase-like_dom"/>
</dbReference>
<dbReference type="EMBL" id="HQ343273">
    <property type="protein sequence ID" value="ADZ76288.1"/>
    <property type="molecule type" value="Genomic_DNA"/>
</dbReference>
<dbReference type="Gene3D" id="3.20.20.60">
    <property type="entry name" value="Phosphoenolpyruvate-binding domains"/>
    <property type="match status" value="1"/>
</dbReference>
<dbReference type="GO" id="GO:0030955">
    <property type="term" value="F:potassium ion binding"/>
    <property type="evidence" value="ECO:0007669"/>
    <property type="project" value="InterPro"/>
</dbReference>
<keyword evidence="8" id="KW-0067">ATP-binding</keyword>
<dbReference type="GO" id="GO:0016301">
    <property type="term" value="F:kinase activity"/>
    <property type="evidence" value="ECO:0007669"/>
    <property type="project" value="UniProtKB-KW"/>
</dbReference>
<dbReference type="PRINTS" id="PR01050">
    <property type="entry name" value="PYRUVTKNASE"/>
</dbReference>
<dbReference type="EMBL" id="HQ343270">
    <property type="protein sequence ID" value="ADZ76223.1"/>
    <property type="molecule type" value="Genomic_DNA"/>
</dbReference>
<dbReference type="PANTHER" id="PTHR11817">
    <property type="entry name" value="PYRUVATE KINASE"/>
    <property type="match status" value="1"/>
</dbReference>
<comment type="catalytic activity">
    <reaction evidence="12">
        <text>pyruvate + ATP = phosphoenolpyruvate + ADP + H(+)</text>
        <dbReference type="Rhea" id="RHEA:18157"/>
        <dbReference type="ChEBI" id="CHEBI:15361"/>
        <dbReference type="ChEBI" id="CHEBI:15378"/>
        <dbReference type="ChEBI" id="CHEBI:30616"/>
        <dbReference type="ChEBI" id="CHEBI:58702"/>
        <dbReference type="ChEBI" id="CHEBI:456216"/>
        <dbReference type="EC" id="2.7.1.40"/>
    </reaction>
</comment>
<keyword evidence="6" id="KW-0547">Nucleotide-binding</keyword>
<dbReference type="GO" id="GO:0000287">
    <property type="term" value="F:magnesium ion binding"/>
    <property type="evidence" value="ECO:0007669"/>
    <property type="project" value="InterPro"/>
</dbReference>
<keyword evidence="4 12" id="KW-0808">Transferase</keyword>
<evidence type="ECO:0000256" key="6">
    <source>
        <dbReference type="ARBA" id="ARBA00022741"/>
    </source>
</evidence>
<keyword evidence="10 12" id="KW-0324">Glycolysis</keyword>
<dbReference type="UniPathway" id="UPA00109">
    <property type="reaction ID" value="UER00188"/>
</dbReference>
<gene>
    <name evidence="15" type="ORF">HS17.02</name>
    <name evidence="14" type="ORF">HS8.02</name>
</gene>
<keyword evidence="5" id="KW-0479">Metal-binding</keyword>
<evidence type="ECO:0000256" key="10">
    <source>
        <dbReference type="ARBA" id="ARBA00023152"/>
    </source>
</evidence>
<organism evidence="14">
    <name type="scientific">Campylobacter jejuni subsp. jejuni</name>
    <dbReference type="NCBI Taxonomy" id="32022"/>
    <lineage>
        <taxon>Bacteria</taxon>
        <taxon>Pseudomonadati</taxon>
        <taxon>Campylobacterota</taxon>
        <taxon>Epsilonproteobacteria</taxon>
        <taxon>Campylobacterales</taxon>
        <taxon>Campylobacteraceae</taxon>
        <taxon>Campylobacter</taxon>
    </lineage>
</organism>
<comment type="similarity">
    <text evidence="2 12">Belongs to the pyruvate kinase family.</text>
</comment>
<evidence type="ECO:0000256" key="9">
    <source>
        <dbReference type="ARBA" id="ARBA00022842"/>
    </source>
</evidence>